<dbReference type="GO" id="GO:0016746">
    <property type="term" value="F:acyltransferase activity"/>
    <property type="evidence" value="ECO:0007669"/>
    <property type="project" value="UniProtKB-KW"/>
</dbReference>
<evidence type="ECO:0000313" key="3">
    <source>
        <dbReference type="EMBL" id="ADX47579.1"/>
    </source>
</evidence>
<evidence type="ECO:0000256" key="1">
    <source>
        <dbReference type="ARBA" id="ARBA00022801"/>
    </source>
</evidence>
<dbReference type="PANTHER" id="PTHR43674">
    <property type="entry name" value="NITRILASE C965.09-RELATED"/>
    <property type="match status" value="1"/>
</dbReference>
<keyword evidence="4" id="KW-1185">Reference proteome</keyword>
<feature type="domain" description="CN hydrolase" evidence="2">
    <location>
        <begin position="6"/>
        <end position="242"/>
    </location>
</feature>
<keyword evidence="3" id="KW-0808">Transferase</keyword>
<dbReference type="InterPro" id="IPR036526">
    <property type="entry name" value="C-N_Hydrolase_sf"/>
</dbReference>
<dbReference type="Proteomes" id="UP000002482">
    <property type="component" value="Chromosome"/>
</dbReference>
<gene>
    <name evidence="3" type="ordered locus">Acav_3682</name>
</gene>
<accession>F0QDL9</accession>
<sequence>MVPSPFTAAAVQFEPVLNAKERNVQALLALVDEAAAAGARLVVTPEMGTTGYCWHDRDEVAPVVEPIPGPTTERFAALASARDCHIVVGMPEVDPSTNLYYNSAVLIGPGGVVGVHRKSHSYISEPKWAAPGDLGHAVFETPLGRIALLVCMDIHFIETARLEALGGADVICHISNWLAERTPAPYWITRAAENGCYLVEANRWGLERTVQFSGGSCVIAPDGEILAVVDDGDGICYAQIDPARSRAREFLGEPVMAQRRPEHYPALMTNTFLWNPSDFFRLYGHRPLPPGRRSVVSVAQFAPQPEAGDNLAAIAHWADEARRRDGAELVVFPERALTGLHDPVRSAVPAGGDAVDAVVHIAMRLGLYLVVGFAERDGDSLYNSAVLAGPEGRIGIYRQLHLAQQDRAWATPGERWAVHDTPLGRLGLLIGHDASFPEAGRVLALEGCDIIACPAAQSERFTGAHAGSAVRQNYPIPTGSDPLHWHLYRARAGENNVYLAFANTPEGGRSGVFGPDSFEFPRQEKLVWEEEGIASLATDTRAAEGSRYPTSVVRRKDLVLMRLPHHYKPLIATGG</sequence>
<dbReference type="PROSITE" id="PS50263">
    <property type="entry name" value="CN_HYDROLASE"/>
    <property type="match status" value="2"/>
</dbReference>
<keyword evidence="1" id="KW-0378">Hydrolase</keyword>
<reference evidence="3" key="1">
    <citation type="submission" date="2011-02" db="EMBL/GenBank/DDBJ databases">
        <title>Complete sequence of Acidovorax avenae subsp. avenae ATCC 19860.</title>
        <authorList>
            <consortium name="US DOE Joint Genome Institute"/>
            <person name="Lucas S."/>
            <person name="Copeland A."/>
            <person name="Lapidus A."/>
            <person name="Cheng J.-F."/>
            <person name="Goodwin L."/>
            <person name="Pitluck S."/>
            <person name="Chertkov O."/>
            <person name="Held B."/>
            <person name="Detter J.C."/>
            <person name="Han C."/>
            <person name="Tapia R."/>
            <person name="Land M."/>
            <person name="Hauser L."/>
            <person name="Kyrpides N."/>
            <person name="Ivanova N."/>
            <person name="Ovchinnikova G."/>
            <person name="Pagani I."/>
            <person name="Gordon S."/>
            <person name="Woyke T."/>
        </authorList>
    </citation>
    <scope>NUCLEOTIDE SEQUENCE</scope>
    <source>
        <strain evidence="3">ATCC 19860</strain>
    </source>
</reference>
<evidence type="ECO:0000313" key="4">
    <source>
        <dbReference type="Proteomes" id="UP000002482"/>
    </source>
</evidence>
<dbReference type="AlphaFoldDB" id="F0QDL9"/>
<protein>
    <submittedName>
        <fullName evidence="3">Nitrilase/cyanide hydratase and apolipoprotein N-acyltransferase</fullName>
    </submittedName>
</protein>
<dbReference type="OrthoDB" id="9803803at2"/>
<dbReference type="Pfam" id="PF00795">
    <property type="entry name" value="CN_hydrolase"/>
    <property type="match status" value="2"/>
</dbReference>
<dbReference type="HOGENOM" id="CLU_033802_0_0_4"/>
<organism evidence="3 4">
    <name type="scientific">Paracidovorax avenae (strain ATCC 19860 / DSM 7227 / CCUG 15838 / JCM 20985 / LMG 2117 / NCPPB 1011)</name>
    <name type="common">Acidovorax avenae</name>
    <dbReference type="NCBI Taxonomy" id="643561"/>
    <lineage>
        <taxon>Bacteria</taxon>
        <taxon>Pseudomonadati</taxon>
        <taxon>Pseudomonadota</taxon>
        <taxon>Betaproteobacteria</taxon>
        <taxon>Burkholderiales</taxon>
        <taxon>Comamonadaceae</taxon>
        <taxon>Paracidovorax</taxon>
    </lineage>
</organism>
<keyword evidence="3" id="KW-0012">Acyltransferase</keyword>
<dbReference type="KEGG" id="aaa:Acav_3682"/>
<dbReference type="PANTHER" id="PTHR43674:SF2">
    <property type="entry name" value="BETA-UREIDOPROPIONASE"/>
    <property type="match status" value="1"/>
</dbReference>
<dbReference type="SUPFAM" id="SSF56317">
    <property type="entry name" value="Carbon-nitrogen hydrolase"/>
    <property type="match status" value="2"/>
</dbReference>
<keyword evidence="3" id="KW-0449">Lipoprotein</keyword>
<dbReference type="RefSeq" id="WP_013596059.1">
    <property type="nucleotide sequence ID" value="NC_015138.1"/>
</dbReference>
<dbReference type="CDD" id="cd07579">
    <property type="entry name" value="nitrilase_1_R2"/>
    <property type="match status" value="1"/>
</dbReference>
<proteinExistence type="predicted"/>
<dbReference type="Gene3D" id="3.60.110.10">
    <property type="entry name" value="Carbon-nitrogen hydrolase"/>
    <property type="match status" value="2"/>
</dbReference>
<dbReference type="GO" id="GO:0016811">
    <property type="term" value="F:hydrolase activity, acting on carbon-nitrogen (but not peptide) bonds, in linear amides"/>
    <property type="evidence" value="ECO:0007669"/>
    <property type="project" value="TreeGrafter"/>
</dbReference>
<evidence type="ECO:0000259" key="2">
    <source>
        <dbReference type="PROSITE" id="PS50263"/>
    </source>
</evidence>
<feature type="domain" description="CN hydrolase" evidence="2">
    <location>
        <begin position="294"/>
        <end position="541"/>
    </location>
</feature>
<dbReference type="InterPro" id="IPR003010">
    <property type="entry name" value="C-N_Hydrolase"/>
</dbReference>
<name>F0QDL9_PARA1</name>
<dbReference type="EMBL" id="CP002521">
    <property type="protein sequence ID" value="ADX47579.1"/>
    <property type="molecule type" value="Genomic_DNA"/>
</dbReference>
<dbReference type="GeneID" id="34235313"/>
<dbReference type="InterPro" id="IPR050345">
    <property type="entry name" value="Aliph_Amidase/BUP"/>
</dbReference>